<comment type="caution">
    <text evidence="7">The sequence shown here is derived from an EMBL/GenBank/DDBJ whole genome shotgun (WGS) entry which is preliminary data.</text>
</comment>
<evidence type="ECO:0000313" key="7">
    <source>
        <dbReference type="EMBL" id="MFA4803423.1"/>
    </source>
</evidence>
<feature type="domain" description="Pyridine nucleotide-disulphide oxidoreductase dimerisation" evidence="5">
    <location>
        <begin position="324"/>
        <end position="423"/>
    </location>
</feature>
<evidence type="ECO:0000256" key="2">
    <source>
        <dbReference type="ARBA" id="ARBA00009130"/>
    </source>
</evidence>
<comment type="cofactor">
    <cofactor evidence="1">
        <name>FAD</name>
        <dbReference type="ChEBI" id="CHEBI:57692"/>
    </cofactor>
</comment>
<keyword evidence="4" id="KW-0274">FAD</keyword>
<protein>
    <submittedName>
        <fullName evidence="7">FAD-dependent oxidoreductase</fullName>
    </submittedName>
</protein>
<name>A0ABV4T4B7_9EURY</name>
<dbReference type="Pfam" id="PF02852">
    <property type="entry name" value="Pyr_redox_dim"/>
    <property type="match status" value="1"/>
</dbReference>
<sequence length="440" mass="47790">MRIVVIGSGTAGSNFALFMRKLDRKANIVVIGKEPTMQYSPCALPHVISGTIEKPEDVVVFPNEFYKKQKIEMMLGIEAKKIDRERKVVITERGEVPYDKLVIATGSKAFIPPIKGVESEGVFTLKSLDDVRKIKDYIAKKKPKKAVVIGAGLIGLEGAEAFAKLGMEVLVVELLEHLLPTMLDRDMAKLVQDEMEKHGVKFKFGVGVSEIIGNPVEAVKIGDEVAEAEIVLVATGVRANVDLAKDAGLEVNRGIVVNEHLQTSDPDIYAIGDCAEVIDAVTGKRTLSQLGTSAVRMAKVAAEHIAGKNSVFRPVFNTAITELFGLEVGTFGMTEERAKKEGINVVVGKFKGSTKPEYYPGGKPITVKLIFRKEDRKLIGAQIVGGERVWGRIMTLSALAQKGATVEDVAYLETAYAPPISPTIDPITVAAEMAMRKFKL</sequence>
<proteinExistence type="inferred from homology"/>
<dbReference type="Gene3D" id="3.50.50.60">
    <property type="entry name" value="FAD/NAD(P)-binding domain"/>
    <property type="match status" value="2"/>
</dbReference>
<dbReference type="RefSeq" id="WP_372823103.1">
    <property type="nucleotide sequence ID" value="NZ_JARRIC010000001.1"/>
</dbReference>
<dbReference type="InterPro" id="IPR004099">
    <property type="entry name" value="Pyr_nucl-diS_OxRdtase_dimer"/>
</dbReference>
<evidence type="ECO:0000259" key="6">
    <source>
        <dbReference type="Pfam" id="PF07992"/>
    </source>
</evidence>
<dbReference type="InterPro" id="IPR016156">
    <property type="entry name" value="FAD/NAD-linked_Rdtase_dimer_sf"/>
</dbReference>
<dbReference type="PRINTS" id="PR00368">
    <property type="entry name" value="FADPNR"/>
</dbReference>
<feature type="domain" description="FAD/NAD(P)-binding" evidence="6">
    <location>
        <begin position="1"/>
        <end position="281"/>
    </location>
</feature>
<keyword evidence="3" id="KW-0285">Flavoprotein</keyword>
<organism evidence="7 8">
    <name type="scientific">Pyrococcus kukulkanii</name>
    <dbReference type="NCBI Taxonomy" id="1609559"/>
    <lineage>
        <taxon>Archaea</taxon>
        <taxon>Methanobacteriati</taxon>
        <taxon>Methanobacteriota</taxon>
        <taxon>Thermococci</taxon>
        <taxon>Thermococcales</taxon>
        <taxon>Thermococcaceae</taxon>
        <taxon>Pyrococcus</taxon>
    </lineage>
</organism>
<evidence type="ECO:0000259" key="5">
    <source>
        <dbReference type="Pfam" id="PF02852"/>
    </source>
</evidence>
<dbReference type="InterPro" id="IPR036188">
    <property type="entry name" value="FAD/NAD-bd_sf"/>
</dbReference>
<dbReference type="SUPFAM" id="SSF55424">
    <property type="entry name" value="FAD/NAD-linked reductases, dimerisation (C-terminal) domain"/>
    <property type="match status" value="1"/>
</dbReference>
<dbReference type="PANTHER" id="PTHR43429:SF3">
    <property type="entry name" value="NITRITE REDUCTASE [NAD(P)H]"/>
    <property type="match status" value="1"/>
</dbReference>
<dbReference type="InterPro" id="IPR023753">
    <property type="entry name" value="FAD/NAD-binding_dom"/>
</dbReference>
<dbReference type="EMBL" id="JARRIG010000001">
    <property type="protein sequence ID" value="MFA4803423.1"/>
    <property type="molecule type" value="Genomic_DNA"/>
</dbReference>
<evidence type="ECO:0000256" key="4">
    <source>
        <dbReference type="ARBA" id="ARBA00022827"/>
    </source>
</evidence>
<reference evidence="7 8" key="1">
    <citation type="submission" date="2023-03" db="EMBL/GenBank/DDBJ databases">
        <title>Speciation in Pyrococcus: adaptation to high temperature as a mechanism.</title>
        <authorList>
            <person name="Gu J."/>
        </authorList>
    </citation>
    <scope>NUCLEOTIDE SEQUENCE [LARGE SCALE GENOMIC DNA]</scope>
    <source>
        <strain evidence="7 8">LMOA34</strain>
    </source>
</reference>
<accession>A0ABV4T4B7</accession>
<comment type="similarity">
    <text evidence="2">Belongs to the class-III pyridine nucleotide-disulfide oxidoreductase family.</text>
</comment>
<evidence type="ECO:0000256" key="3">
    <source>
        <dbReference type="ARBA" id="ARBA00022630"/>
    </source>
</evidence>
<dbReference type="PANTHER" id="PTHR43429">
    <property type="entry name" value="PYRIDINE NUCLEOTIDE-DISULFIDE OXIDOREDUCTASE DOMAIN-CONTAINING"/>
    <property type="match status" value="1"/>
</dbReference>
<dbReference type="Proteomes" id="UP001571980">
    <property type="component" value="Unassembled WGS sequence"/>
</dbReference>
<evidence type="ECO:0000313" key="8">
    <source>
        <dbReference type="Proteomes" id="UP001571980"/>
    </source>
</evidence>
<evidence type="ECO:0000256" key="1">
    <source>
        <dbReference type="ARBA" id="ARBA00001974"/>
    </source>
</evidence>
<gene>
    <name evidence="7" type="ORF">P8X34_01460</name>
</gene>
<dbReference type="Pfam" id="PF07992">
    <property type="entry name" value="Pyr_redox_2"/>
    <property type="match status" value="1"/>
</dbReference>
<keyword evidence="8" id="KW-1185">Reference proteome</keyword>
<dbReference type="PRINTS" id="PR00411">
    <property type="entry name" value="PNDRDTASEI"/>
</dbReference>
<dbReference type="InterPro" id="IPR050260">
    <property type="entry name" value="FAD-bd_OxRdtase"/>
</dbReference>
<dbReference type="SUPFAM" id="SSF51905">
    <property type="entry name" value="FAD/NAD(P)-binding domain"/>
    <property type="match status" value="2"/>
</dbReference>